<name>A0AAD5R4L9_PARTN</name>
<dbReference type="EMBL" id="JAHQIW010006612">
    <property type="protein sequence ID" value="KAJ1369583.1"/>
    <property type="molecule type" value="Genomic_DNA"/>
</dbReference>
<reference evidence="1" key="1">
    <citation type="submission" date="2021-06" db="EMBL/GenBank/DDBJ databases">
        <title>Parelaphostrongylus tenuis whole genome reference sequence.</title>
        <authorList>
            <person name="Garwood T.J."/>
            <person name="Larsen P.A."/>
            <person name="Fountain-Jones N.M."/>
            <person name="Garbe J.R."/>
            <person name="Macchietto M.G."/>
            <person name="Kania S.A."/>
            <person name="Gerhold R.W."/>
            <person name="Richards J.E."/>
            <person name="Wolf T.M."/>
        </authorList>
    </citation>
    <scope>NUCLEOTIDE SEQUENCE</scope>
    <source>
        <strain evidence="1">MNPRO001-30</strain>
        <tissue evidence="1">Meninges</tissue>
    </source>
</reference>
<comment type="caution">
    <text evidence="1">The sequence shown here is derived from an EMBL/GenBank/DDBJ whole genome shotgun (WGS) entry which is preliminary data.</text>
</comment>
<proteinExistence type="predicted"/>
<dbReference type="Proteomes" id="UP001196413">
    <property type="component" value="Unassembled WGS sequence"/>
</dbReference>
<gene>
    <name evidence="1" type="ORF">KIN20_031072</name>
</gene>
<evidence type="ECO:0000313" key="1">
    <source>
        <dbReference type="EMBL" id="KAJ1369583.1"/>
    </source>
</evidence>
<protein>
    <submittedName>
        <fullName evidence="1">Uncharacterized protein</fullName>
    </submittedName>
</protein>
<dbReference type="AlphaFoldDB" id="A0AAD5R4L9"/>
<accession>A0AAD5R4L9</accession>
<keyword evidence="2" id="KW-1185">Reference proteome</keyword>
<evidence type="ECO:0000313" key="2">
    <source>
        <dbReference type="Proteomes" id="UP001196413"/>
    </source>
</evidence>
<organism evidence="1 2">
    <name type="scientific">Parelaphostrongylus tenuis</name>
    <name type="common">Meningeal worm</name>
    <dbReference type="NCBI Taxonomy" id="148309"/>
    <lineage>
        <taxon>Eukaryota</taxon>
        <taxon>Metazoa</taxon>
        <taxon>Ecdysozoa</taxon>
        <taxon>Nematoda</taxon>
        <taxon>Chromadorea</taxon>
        <taxon>Rhabditida</taxon>
        <taxon>Rhabditina</taxon>
        <taxon>Rhabditomorpha</taxon>
        <taxon>Strongyloidea</taxon>
        <taxon>Metastrongylidae</taxon>
        <taxon>Parelaphostrongylus</taxon>
    </lineage>
</organism>
<sequence length="97" mass="11522">MVAIEEFVQFLTDWFTRRRGVRLCQIFHQCVEQNRKHERKSDMNNKREESEEIIVAFSLEIQLTAYIRQQKMFCGSAGRSFTANRDSYSTPLPLPFD</sequence>